<feature type="compositionally biased region" description="Low complexity" evidence="7">
    <location>
        <begin position="122"/>
        <end position="136"/>
    </location>
</feature>
<dbReference type="AlphaFoldDB" id="A0AAV8PSL2"/>
<dbReference type="Proteomes" id="UP001222027">
    <property type="component" value="Unassembled WGS sequence"/>
</dbReference>
<sequence>MEKERSSPFSRAESRARPGHARLKEAASSRRDPDLFDRSSDFSMGKEVTELSRDGERDCVLMHAPNGKTDQNSPCKLSTVAESDEAIDSNQDDANSQGHVVPHIKNLSIDQDATEKNYGDPKSSNQKSASSNSDNATGSDHTVPQPFAPTTEKHVSGGNRAYVAKAATGGDKHPNVDMQCANIHQKAQSNLMLTSRKPLHPDNIMHPGDEDSCSVASSTLSIRNLKARTTVAVAPTFRSSERAARRKEFYSKLEEKHQALEAEKLQCEARTKEEQEAALKQLRKSLSFKATPMPSFYNEGPPPKVELKKVPPTRAKSPKFGRRKSYGDTSNAAEGENHSGVRVRLQRHSVGNCKDGANKSLSSPKNRNATKTKDGAKPIRENSTPHADKAAATITTEPSQAGTLQA</sequence>
<evidence type="ECO:0000256" key="3">
    <source>
        <dbReference type="ARBA" id="ARBA00022490"/>
    </source>
</evidence>
<feature type="region of interest" description="Disordered" evidence="7">
    <location>
        <begin position="291"/>
        <end position="406"/>
    </location>
</feature>
<evidence type="ECO:0000256" key="6">
    <source>
        <dbReference type="SAM" id="Coils"/>
    </source>
</evidence>
<feature type="region of interest" description="Disordered" evidence="7">
    <location>
        <begin position="1"/>
        <end position="177"/>
    </location>
</feature>
<accession>A0AAV8PSL2</accession>
<dbReference type="EMBL" id="JAQQAF010000008">
    <property type="protein sequence ID" value="KAJ8465075.1"/>
    <property type="molecule type" value="Genomic_DNA"/>
</dbReference>
<dbReference type="PANTHER" id="PTHR46372:SF2">
    <property type="entry name" value="PROTEIN WVD2-LIKE 3"/>
    <property type="match status" value="1"/>
</dbReference>
<feature type="compositionally biased region" description="Basic and acidic residues" evidence="7">
    <location>
        <begin position="371"/>
        <end position="380"/>
    </location>
</feature>
<dbReference type="InterPro" id="IPR027329">
    <property type="entry name" value="TPX2_C"/>
</dbReference>
<keyword evidence="3" id="KW-0963">Cytoplasm</keyword>
<evidence type="ECO:0000259" key="8">
    <source>
        <dbReference type="Pfam" id="PF06886"/>
    </source>
</evidence>
<feature type="compositionally biased region" description="Basic and acidic residues" evidence="7">
    <location>
        <begin position="1"/>
        <end position="40"/>
    </location>
</feature>
<evidence type="ECO:0000256" key="5">
    <source>
        <dbReference type="ARBA" id="ARBA00023212"/>
    </source>
</evidence>
<keyword evidence="4" id="KW-0493">Microtubule</keyword>
<dbReference type="Pfam" id="PF06886">
    <property type="entry name" value="TPX2"/>
    <property type="match status" value="1"/>
</dbReference>
<dbReference type="GO" id="GO:0000226">
    <property type="term" value="P:microtubule cytoskeleton organization"/>
    <property type="evidence" value="ECO:0007669"/>
    <property type="project" value="InterPro"/>
</dbReference>
<comment type="caution">
    <text evidence="9">The sequence shown here is derived from an EMBL/GenBank/DDBJ whole genome shotgun (WGS) entry which is preliminary data.</text>
</comment>
<keyword evidence="6" id="KW-0175">Coiled coil</keyword>
<evidence type="ECO:0000256" key="7">
    <source>
        <dbReference type="SAM" id="MobiDB-lite"/>
    </source>
</evidence>
<comment type="similarity">
    <text evidence="2">Belongs to the TPX2 family.</text>
</comment>
<gene>
    <name evidence="9" type="ORF">OPV22_027627</name>
</gene>
<comment type="subcellular location">
    <subcellularLocation>
        <location evidence="1">Cytoplasm</location>
        <location evidence="1">Cytoskeleton</location>
    </subcellularLocation>
</comment>
<dbReference type="GO" id="GO:0008017">
    <property type="term" value="F:microtubule binding"/>
    <property type="evidence" value="ECO:0007669"/>
    <property type="project" value="InterPro"/>
</dbReference>
<proteinExistence type="inferred from homology"/>
<feature type="compositionally biased region" description="Polar residues" evidence="7">
    <location>
        <begin position="393"/>
        <end position="406"/>
    </location>
</feature>
<evidence type="ECO:0000313" key="10">
    <source>
        <dbReference type="Proteomes" id="UP001222027"/>
    </source>
</evidence>
<feature type="domain" description="TPX2 C-terminal" evidence="8">
    <location>
        <begin position="236"/>
        <end position="305"/>
    </location>
</feature>
<evidence type="ECO:0000256" key="1">
    <source>
        <dbReference type="ARBA" id="ARBA00004245"/>
    </source>
</evidence>
<dbReference type="PANTHER" id="PTHR46372">
    <property type="entry name" value="PROTEIN WVD2-LIKE 3"/>
    <property type="match status" value="1"/>
</dbReference>
<name>A0AAV8PSL2_ENSVE</name>
<dbReference type="InterPro" id="IPR044806">
    <property type="entry name" value="WVD2/WDL1-4"/>
</dbReference>
<feature type="compositionally biased region" description="Basic and acidic residues" evidence="7">
    <location>
        <begin position="47"/>
        <end position="60"/>
    </location>
</feature>
<evidence type="ECO:0000313" key="9">
    <source>
        <dbReference type="EMBL" id="KAJ8465075.1"/>
    </source>
</evidence>
<protein>
    <recommendedName>
        <fullName evidence="8">TPX2 C-terminal domain-containing protein</fullName>
    </recommendedName>
</protein>
<keyword evidence="10" id="KW-1185">Reference proteome</keyword>
<evidence type="ECO:0000256" key="2">
    <source>
        <dbReference type="ARBA" id="ARBA00005885"/>
    </source>
</evidence>
<keyword evidence="5" id="KW-0206">Cytoskeleton</keyword>
<feature type="compositionally biased region" description="Acidic residues" evidence="7">
    <location>
        <begin position="82"/>
        <end position="91"/>
    </location>
</feature>
<dbReference type="GO" id="GO:0005874">
    <property type="term" value="C:microtubule"/>
    <property type="evidence" value="ECO:0007669"/>
    <property type="project" value="UniProtKB-KW"/>
</dbReference>
<evidence type="ECO:0000256" key="4">
    <source>
        <dbReference type="ARBA" id="ARBA00022701"/>
    </source>
</evidence>
<feature type="coiled-coil region" evidence="6">
    <location>
        <begin position="250"/>
        <end position="285"/>
    </location>
</feature>
<reference evidence="9 10" key="1">
    <citation type="submission" date="2022-12" db="EMBL/GenBank/DDBJ databases">
        <title>Chromosome-scale assembly of the Ensete ventricosum genome.</title>
        <authorList>
            <person name="Dussert Y."/>
            <person name="Stocks J."/>
            <person name="Wendawek A."/>
            <person name="Woldeyes F."/>
            <person name="Nichols R.A."/>
            <person name="Borrell J.S."/>
        </authorList>
    </citation>
    <scope>NUCLEOTIDE SEQUENCE [LARGE SCALE GENOMIC DNA]</scope>
    <source>
        <strain evidence="10">cv. Maze</strain>
        <tissue evidence="9">Seeds</tissue>
    </source>
</reference>
<feature type="compositionally biased region" description="Polar residues" evidence="7">
    <location>
        <begin position="359"/>
        <end position="369"/>
    </location>
</feature>
<organism evidence="9 10">
    <name type="scientific">Ensete ventricosum</name>
    <name type="common">Abyssinian banana</name>
    <name type="synonym">Musa ensete</name>
    <dbReference type="NCBI Taxonomy" id="4639"/>
    <lineage>
        <taxon>Eukaryota</taxon>
        <taxon>Viridiplantae</taxon>
        <taxon>Streptophyta</taxon>
        <taxon>Embryophyta</taxon>
        <taxon>Tracheophyta</taxon>
        <taxon>Spermatophyta</taxon>
        <taxon>Magnoliopsida</taxon>
        <taxon>Liliopsida</taxon>
        <taxon>Zingiberales</taxon>
        <taxon>Musaceae</taxon>
        <taxon>Ensete</taxon>
    </lineage>
</organism>